<evidence type="ECO:0000259" key="1">
    <source>
        <dbReference type="PROSITE" id="PS51352"/>
    </source>
</evidence>
<sequence length="108" mass="12124">MPMTTEYTNVEPTRREVDALHGATLIEFGTGWCGHCRAAQPLLADAFTAHPGVRHLKIEDGQGRRLGRSFKVKLWPTLVFLQDGEEVARLVRPTEAEEIERALTRIEG</sequence>
<gene>
    <name evidence="2" type="ORF">SAMN05216287_1837</name>
</gene>
<name>A0A1H2XBP8_9PSED</name>
<dbReference type="EMBL" id="FNNU01000002">
    <property type="protein sequence ID" value="SDW89894.1"/>
    <property type="molecule type" value="Genomic_DNA"/>
</dbReference>
<dbReference type="Proteomes" id="UP000243778">
    <property type="component" value="Unassembled WGS sequence"/>
</dbReference>
<dbReference type="STRING" id="1007099.SAMN05216287_1837"/>
<dbReference type="PROSITE" id="PS51352">
    <property type="entry name" value="THIOREDOXIN_2"/>
    <property type="match status" value="1"/>
</dbReference>
<accession>A0A1H2XBP8</accession>
<proteinExistence type="predicted"/>
<dbReference type="InterPro" id="IPR036249">
    <property type="entry name" value="Thioredoxin-like_sf"/>
</dbReference>
<protein>
    <submittedName>
        <fullName evidence="2">Thioredoxin 1</fullName>
    </submittedName>
</protein>
<dbReference type="CDD" id="cd02947">
    <property type="entry name" value="TRX_family"/>
    <property type="match status" value="1"/>
</dbReference>
<evidence type="ECO:0000313" key="3">
    <source>
        <dbReference type="Proteomes" id="UP000243778"/>
    </source>
</evidence>
<dbReference type="SUPFAM" id="SSF52833">
    <property type="entry name" value="Thioredoxin-like"/>
    <property type="match status" value="1"/>
</dbReference>
<dbReference type="RefSeq" id="WP_090226858.1">
    <property type="nucleotide sequence ID" value="NZ_DALYZG010000035.1"/>
</dbReference>
<dbReference type="Gene3D" id="3.40.30.10">
    <property type="entry name" value="Glutaredoxin"/>
    <property type="match status" value="1"/>
</dbReference>
<keyword evidence="3" id="KW-1185">Reference proteome</keyword>
<dbReference type="OrthoDB" id="215495at2"/>
<dbReference type="AlphaFoldDB" id="A0A1H2XBP8"/>
<organism evidence="2 3">
    <name type="scientific">Pseudomonas kuykendallii</name>
    <dbReference type="NCBI Taxonomy" id="1007099"/>
    <lineage>
        <taxon>Bacteria</taxon>
        <taxon>Pseudomonadati</taxon>
        <taxon>Pseudomonadota</taxon>
        <taxon>Gammaproteobacteria</taxon>
        <taxon>Pseudomonadales</taxon>
        <taxon>Pseudomonadaceae</taxon>
        <taxon>Pseudomonas</taxon>
    </lineage>
</organism>
<feature type="domain" description="Thioredoxin" evidence="1">
    <location>
        <begin position="1"/>
        <end position="108"/>
    </location>
</feature>
<evidence type="ECO:0000313" key="2">
    <source>
        <dbReference type="EMBL" id="SDW89894.1"/>
    </source>
</evidence>
<reference evidence="3" key="1">
    <citation type="submission" date="2016-10" db="EMBL/GenBank/DDBJ databases">
        <authorList>
            <person name="Varghese N."/>
            <person name="Submissions S."/>
        </authorList>
    </citation>
    <scope>NUCLEOTIDE SEQUENCE [LARGE SCALE GENOMIC DNA]</scope>
    <source>
        <strain evidence="3">NRRL B-59562</strain>
    </source>
</reference>
<dbReference type="Pfam" id="PF00085">
    <property type="entry name" value="Thioredoxin"/>
    <property type="match status" value="1"/>
</dbReference>
<dbReference type="InterPro" id="IPR013766">
    <property type="entry name" value="Thioredoxin_domain"/>
</dbReference>